<feature type="compositionally biased region" description="Low complexity" evidence="1">
    <location>
        <begin position="26"/>
        <end position="35"/>
    </location>
</feature>
<evidence type="ECO:0000256" key="1">
    <source>
        <dbReference type="SAM" id="MobiDB-lite"/>
    </source>
</evidence>
<dbReference type="EMBL" id="SPHZ02000003">
    <property type="protein sequence ID" value="KAF0923914.1"/>
    <property type="molecule type" value="Genomic_DNA"/>
</dbReference>
<name>A0A6G1EHM0_9ORYZ</name>
<proteinExistence type="predicted"/>
<dbReference type="AlphaFoldDB" id="A0A6G1EHM0"/>
<organism evidence="2 3">
    <name type="scientific">Oryza meyeriana var. granulata</name>
    <dbReference type="NCBI Taxonomy" id="110450"/>
    <lineage>
        <taxon>Eukaryota</taxon>
        <taxon>Viridiplantae</taxon>
        <taxon>Streptophyta</taxon>
        <taxon>Embryophyta</taxon>
        <taxon>Tracheophyta</taxon>
        <taxon>Spermatophyta</taxon>
        <taxon>Magnoliopsida</taxon>
        <taxon>Liliopsida</taxon>
        <taxon>Poales</taxon>
        <taxon>Poaceae</taxon>
        <taxon>BOP clade</taxon>
        <taxon>Oryzoideae</taxon>
        <taxon>Oryzeae</taxon>
        <taxon>Oryzinae</taxon>
        <taxon>Oryza</taxon>
        <taxon>Oryza meyeriana</taxon>
    </lineage>
</organism>
<accession>A0A6G1EHM0</accession>
<gene>
    <name evidence="2" type="ORF">E2562_007755</name>
</gene>
<keyword evidence="3" id="KW-1185">Reference proteome</keyword>
<dbReference type="Proteomes" id="UP000479710">
    <property type="component" value="Unassembled WGS sequence"/>
</dbReference>
<evidence type="ECO:0000313" key="3">
    <source>
        <dbReference type="Proteomes" id="UP000479710"/>
    </source>
</evidence>
<feature type="region of interest" description="Disordered" evidence="1">
    <location>
        <begin position="1"/>
        <end position="38"/>
    </location>
</feature>
<evidence type="ECO:0000313" key="2">
    <source>
        <dbReference type="EMBL" id="KAF0923914.1"/>
    </source>
</evidence>
<sequence>MASVTCGGSMGKRPVAANGGKRRTAARGSTGGRSTVARDYARWWRKGDQGKNEGSGSAHWLGLGVVRDIVGRQTSCIEEELTVGNRALWRRRGGMPVERGNRARGGGVLEPTKT</sequence>
<protein>
    <submittedName>
        <fullName evidence="2">Uncharacterized protein</fullName>
    </submittedName>
</protein>
<comment type="caution">
    <text evidence="2">The sequence shown here is derived from an EMBL/GenBank/DDBJ whole genome shotgun (WGS) entry which is preliminary data.</text>
</comment>
<feature type="region of interest" description="Disordered" evidence="1">
    <location>
        <begin position="94"/>
        <end position="114"/>
    </location>
</feature>
<reference evidence="2 3" key="1">
    <citation type="submission" date="2019-11" db="EMBL/GenBank/DDBJ databases">
        <title>Whole genome sequence of Oryza granulata.</title>
        <authorList>
            <person name="Li W."/>
        </authorList>
    </citation>
    <scope>NUCLEOTIDE SEQUENCE [LARGE SCALE GENOMIC DNA]</scope>
    <source>
        <strain evidence="3">cv. Menghai</strain>
        <tissue evidence="2">Leaf</tissue>
    </source>
</reference>